<dbReference type="Proteomes" id="UP000326924">
    <property type="component" value="Unassembled WGS sequence"/>
</dbReference>
<evidence type="ECO:0000313" key="2">
    <source>
        <dbReference type="Proteomes" id="UP000326924"/>
    </source>
</evidence>
<dbReference type="AlphaFoldDB" id="A0A5J5EQM9"/>
<accession>A0A5J5EQM9</accession>
<keyword evidence="2" id="KW-1185">Reference proteome</keyword>
<evidence type="ECO:0000313" key="1">
    <source>
        <dbReference type="EMBL" id="KAA8899472.1"/>
    </source>
</evidence>
<proteinExistence type="predicted"/>
<organism evidence="1 2">
    <name type="scientific">Sphaerosporella brunnea</name>
    <dbReference type="NCBI Taxonomy" id="1250544"/>
    <lineage>
        <taxon>Eukaryota</taxon>
        <taxon>Fungi</taxon>
        <taxon>Dikarya</taxon>
        <taxon>Ascomycota</taxon>
        <taxon>Pezizomycotina</taxon>
        <taxon>Pezizomycetes</taxon>
        <taxon>Pezizales</taxon>
        <taxon>Pyronemataceae</taxon>
        <taxon>Sphaerosporella</taxon>
    </lineage>
</organism>
<name>A0A5J5EQM9_9PEZI</name>
<sequence>MDQPMWQPETYRAQERAFPNVLASPREISLPPLKLVVPQDALKHVVAKRLEIDLEVVLNMYGDCVDEAGWSVMAFLWPYYVEKFTVIGGPLFSESLLTIQFKGKLAIKLPVPQPDHLTVGCLRRIVVTYMRQLGTAATSYKDYSFNRASQACPKTPTLLARIGVPSADVDNEKPRDCAVCTFIAVHAQWIKFPNKREPTQDILMASATPISQVKSFAEKRFLGALPVDHDAWKDKIIVQHDVVVRFDDGHWTEVPDPDRTTLGSLHSPVQLVIGDCDYCQTG</sequence>
<reference evidence="1 2" key="1">
    <citation type="submission" date="2019-09" db="EMBL/GenBank/DDBJ databases">
        <title>Draft genome of the ectomycorrhizal ascomycete Sphaerosporella brunnea.</title>
        <authorList>
            <consortium name="DOE Joint Genome Institute"/>
            <person name="Benucci G.M."/>
            <person name="Marozzi G."/>
            <person name="Antonielli L."/>
            <person name="Sanchez S."/>
            <person name="Marco P."/>
            <person name="Wang X."/>
            <person name="Falini L.B."/>
            <person name="Barry K."/>
            <person name="Haridas S."/>
            <person name="Lipzen A."/>
            <person name="Labutti K."/>
            <person name="Grigoriev I.V."/>
            <person name="Murat C."/>
            <person name="Martin F."/>
            <person name="Albertini E."/>
            <person name="Donnini D."/>
            <person name="Bonito G."/>
        </authorList>
    </citation>
    <scope>NUCLEOTIDE SEQUENCE [LARGE SCALE GENOMIC DNA]</scope>
    <source>
        <strain evidence="1 2">Sb_GMNB300</strain>
    </source>
</reference>
<protein>
    <submittedName>
        <fullName evidence="1">Uncharacterized protein</fullName>
    </submittedName>
</protein>
<dbReference type="EMBL" id="VXIS01000166">
    <property type="protein sequence ID" value="KAA8899472.1"/>
    <property type="molecule type" value="Genomic_DNA"/>
</dbReference>
<gene>
    <name evidence="1" type="ORF">FN846DRAFT_909608</name>
</gene>
<dbReference type="InParanoid" id="A0A5J5EQM9"/>
<comment type="caution">
    <text evidence="1">The sequence shown here is derived from an EMBL/GenBank/DDBJ whole genome shotgun (WGS) entry which is preliminary data.</text>
</comment>